<protein>
    <submittedName>
        <fullName evidence="10">Paraquat-inducible protein B</fullName>
    </submittedName>
</protein>
<dbReference type="RefSeq" id="WP_121170206.1">
    <property type="nucleotide sequence ID" value="NZ_RBIN01000001.1"/>
</dbReference>
<feature type="domain" description="Mce/MlaD" evidence="9">
    <location>
        <begin position="157"/>
        <end position="217"/>
    </location>
</feature>
<keyword evidence="11" id="KW-1185">Reference proteome</keyword>
<evidence type="ECO:0000256" key="6">
    <source>
        <dbReference type="ARBA" id="ARBA00023136"/>
    </source>
</evidence>
<name>A0A420X0F3_9GAMM</name>
<evidence type="ECO:0000259" key="9">
    <source>
        <dbReference type="Pfam" id="PF02470"/>
    </source>
</evidence>
<dbReference type="Proteomes" id="UP000281975">
    <property type="component" value="Unassembled WGS sequence"/>
</dbReference>
<keyword evidence="6 8" id="KW-0472">Membrane</keyword>
<organism evidence="10 11">
    <name type="scientific">Kushneria sinocarnis</name>
    <dbReference type="NCBI Taxonomy" id="595502"/>
    <lineage>
        <taxon>Bacteria</taxon>
        <taxon>Pseudomonadati</taxon>
        <taxon>Pseudomonadota</taxon>
        <taxon>Gammaproteobacteria</taxon>
        <taxon>Oceanospirillales</taxon>
        <taxon>Halomonadaceae</taxon>
        <taxon>Kushneria</taxon>
    </lineage>
</organism>
<gene>
    <name evidence="10" type="ORF">C7446_0081</name>
</gene>
<keyword evidence="3" id="KW-0997">Cell inner membrane</keyword>
<dbReference type="GO" id="GO:0005886">
    <property type="term" value="C:plasma membrane"/>
    <property type="evidence" value="ECO:0007669"/>
    <property type="project" value="UniProtKB-SubCell"/>
</dbReference>
<reference evidence="10 11" key="1">
    <citation type="submission" date="2018-10" db="EMBL/GenBank/DDBJ databases">
        <title>Genomic Encyclopedia of Type Strains, Phase IV (KMG-IV): sequencing the most valuable type-strain genomes for metagenomic binning, comparative biology and taxonomic classification.</title>
        <authorList>
            <person name="Goeker M."/>
        </authorList>
    </citation>
    <scope>NUCLEOTIDE SEQUENCE [LARGE SCALE GENOMIC DNA]</scope>
    <source>
        <strain evidence="10 11">DSM 23229</strain>
    </source>
</reference>
<keyword evidence="4 8" id="KW-0812">Transmembrane</keyword>
<sequence length="548" mass="60575">MSEPASTALRKRLRHISPVWLVPLIALLIGAWMLYHSLSEQGPEITLVMDSAEGIESGRTLIKARNVEVGHVTSVTLSDDTQHAVVTARMNNNTDRLLNNDTRFWVVKPRIGREGISGLGTVLSGNYIQLQPGHGEEEQYSFEMLDQPPVAPPDAKGLRLQLSSTMAGSLSVGDPVLFNGYTVGRVEKVNFDPDDRQAHYQLFIQAPYEKLVTTNTRFWSAAGFNFDVSSEGFSLNLDSLESMISGGVAFGVPEDIPPGDPIGQQSDLDFALYGDRESAYQGSFSYNLRYVVLIDDTVRGLNPGAPVEYRGVRIGTVDSVPWHIDKLSQSTLNSFKIPVLIRIEPQRLQARVDKPALEEWRKRMAGMFDNGLRASLKTGNLFTGQLFVDTSFVDNPSAPAAKAYDGVPVFPSQPSGFAQIEQKVTALLDKLNGLDVNGTVDRLNRTLEHSDQLLAELGDTADTLNQVLEQRSTRELPQELQNTLQSMQQTLKGYSRNAPAYDQLTGTLKELNQLMHSLQPAARTLSEKPNSLIFNRDEINDPQPRAPQ</sequence>
<evidence type="ECO:0000313" key="11">
    <source>
        <dbReference type="Proteomes" id="UP000281975"/>
    </source>
</evidence>
<dbReference type="InterPro" id="IPR003399">
    <property type="entry name" value="Mce/MlaD"/>
</dbReference>
<comment type="caution">
    <text evidence="10">The sequence shown here is derived from an EMBL/GenBank/DDBJ whole genome shotgun (WGS) entry which is preliminary data.</text>
</comment>
<dbReference type="InterPro" id="IPR051800">
    <property type="entry name" value="PqiA-PqiB_transport"/>
</dbReference>
<evidence type="ECO:0000256" key="4">
    <source>
        <dbReference type="ARBA" id="ARBA00022692"/>
    </source>
</evidence>
<dbReference type="EMBL" id="RBIN01000001">
    <property type="protein sequence ID" value="RKR07272.1"/>
    <property type="molecule type" value="Genomic_DNA"/>
</dbReference>
<evidence type="ECO:0000256" key="2">
    <source>
        <dbReference type="ARBA" id="ARBA00022475"/>
    </source>
</evidence>
<accession>A0A420X0F3</accession>
<dbReference type="Pfam" id="PF02470">
    <property type="entry name" value="MlaD"/>
    <property type="match status" value="3"/>
</dbReference>
<evidence type="ECO:0000256" key="5">
    <source>
        <dbReference type="ARBA" id="ARBA00022989"/>
    </source>
</evidence>
<evidence type="ECO:0000256" key="1">
    <source>
        <dbReference type="ARBA" id="ARBA00004533"/>
    </source>
</evidence>
<feature type="domain" description="Mce/MlaD" evidence="9">
    <location>
        <begin position="290"/>
        <end position="389"/>
    </location>
</feature>
<evidence type="ECO:0000256" key="7">
    <source>
        <dbReference type="SAM" id="MobiDB-lite"/>
    </source>
</evidence>
<proteinExistence type="predicted"/>
<evidence type="ECO:0000256" key="3">
    <source>
        <dbReference type="ARBA" id="ARBA00022519"/>
    </source>
</evidence>
<comment type="subcellular location">
    <subcellularLocation>
        <location evidence="1">Cell inner membrane</location>
    </subcellularLocation>
</comment>
<feature type="transmembrane region" description="Helical" evidence="8">
    <location>
        <begin position="20"/>
        <end position="38"/>
    </location>
</feature>
<dbReference type="PANTHER" id="PTHR30462">
    <property type="entry name" value="INTERMEMBRANE TRANSPORT PROTEIN PQIB-RELATED"/>
    <property type="match status" value="1"/>
</dbReference>
<feature type="region of interest" description="Disordered" evidence="7">
    <location>
        <begin position="526"/>
        <end position="548"/>
    </location>
</feature>
<keyword evidence="2" id="KW-1003">Cell membrane</keyword>
<evidence type="ECO:0000256" key="8">
    <source>
        <dbReference type="SAM" id="Phobius"/>
    </source>
</evidence>
<dbReference type="NCBIfam" id="NF008070">
    <property type="entry name" value="PRK10807.1"/>
    <property type="match status" value="1"/>
</dbReference>
<dbReference type="OrthoDB" id="9806984at2"/>
<keyword evidence="5 8" id="KW-1133">Transmembrane helix</keyword>
<evidence type="ECO:0000313" key="10">
    <source>
        <dbReference type="EMBL" id="RKR07272.1"/>
    </source>
</evidence>
<dbReference type="PANTHER" id="PTHR30462:SF2">
    <property type="entry name" value="INTERMEMBRANE TRANSPORT PROTEIN PQIB"/>
    <property type="match status" value="1"/>
</dbReference>
<feature type="domain" description="Mce/MlaD" evidence="9">
    <location>
        <begin position="42"/>
        <end position="133"/>
    </location>
</feature>
<dbReference type="AlphaFoldDB" id="A0A420X0F3"/>